<reference evidence="2 3" key="1">
    <citation type="journal article" date="2016" name="Int. J. Mol. Sci.">
        <title>Comparative genomics of the extreme acidophile Acidithiobacillus thiooxidans reveals intraspecific divergence and niche adaptation.</title>
        <authorList>
            <person name="Zhang X."/>
            <person name="Feng X."/>
            <person name="Tao J."/>
            <person name="Ma L."/>
            <person name="Xiao Y."/>
            <person name="Liang Y."/>
            <person name="Liu X."/>
            <person name="Yin H."/>
        </authorList>
    </citation>
    <scope>NUCLEOTIDE SEQUENCE [LARGE SCALE GENOMIC DNA]</scope>
    <source>
        <strain evidence="2 3">A02</strain>
        <strain evidence="1">DXS-W</strain>
    </source>
</reference>
<name>A0A1C2JKH8_ACITH</name>
<evidence type="ECO:0000313" key="1">
    <source>
        <dbReference type="EMBL" id="OCX72758.1"/>
    </source>
</evidence>
<dbReference type="EMBL" id="LWSA01000036">
    <property type="protein sequence ID" value="OCX75611.1"/>
    <property type="molecule type" value="Genomic_DNA"/>
</dbReference>
<dbReference type="Proteomes" id="UP000095008">
    <property type="component" value="Unassembled WGS sequence"/>
</dbReference>
<protein>
    <submittedName>
        <fullName evidence="2">Uncharacterized protein</fullName>
    </submittedName>
</protein>
<proteinExistence type="predicted"/>
<keyword evidence="4" id="KW-1185">Reference proteome</keyword>
<evidence type="ECO:0000313" key="4">
    <source>
        <dbReference type="Proteomes" id="UP000095008"/>
    </source>
</evidence>
<organism evidence="2 3">
    <name type="scientific">Acidithiobacillus thiooxidans</name>
    <name type="common">Thiobacillus thiooxidans</name>
    <dbReference type="NCBI Taxonomy" id="930"/>
    <lineage>
        <taxon>Bacteria</taxon>
        <taxon>Pseudomonadati</taxon>
        <taxon>Pseudomonadota</taxon>
        <taxon>Acidithiobacillia</taxon>
        <taxon>Acidithiobacillales</taxon>
        <taxon>Acidithiobacillaceae</taxon>
        <taxon>Acidithiobacillus</taxon>
    </lineage>
</organism>
<dbReference type="Proteomes" id="UP000094893">
    <property type="component" value="Unassembled WGS sequence"/>
</dbReference>
<gene>
    <name evidence="1" type="ORF">A6M23_09065</name>
    <name evidence="2" type="ORF">A6P07_04110</name>
</gene>
<comment type="caution">
    <text evidence="2">The sequence shown here is derived from an EMBL/GenBank/DDBJ whole genome shotgun (WGS) entry which is preliminary data.</text>
</comment>
<dbReference type="RefSeq" id="WP_024895459.1">
    <property type="nucleotide sequence ID" value="NZ_JAAOMO010000187.1"/>
</dbReference>
<evidence type="ECO:0000313" key="2">
    <source>
        <dbReference type="EMBL" id="OCX75611.1"/>
    </source>
</evidence>
<dbReference type="AlphaFoldDB" id="A0A1C2JKH8"/>
<dbReference type="EMBL" id="LWRY01000101">
    <property type="protein sequence ID" value="OCX72758.1"/>
    <property type="molecule type" value="Genomic_DNA"/>
</dbReference>
<accession>A0A1C2JKH8</accession>
<evidence type="ECO:0000313" key="3">
    <source>
        <dbReference type="Proteomes" id="UP000094893"/>
    </source>
</evidence>
<sequence>MLLSTKTRIPGNRFPTVLRVVAPLVLAMMCWAPLPVHADSLTGSLWIPGVALNIGQPVYGPSVAYPTYPGYAPAPYTYSRKSYRRAEKYQRRLVKRERKADHRYWKAIHKSEKRDRKAERRYAHFLYRNP</sequence>